<dbReference type="CDD" id="cd16833">
    <property type="entry name" value="YfiH"/>
    <property type="match status" value="1"/>
</dbReference>
<evidence type="ECO:0000256" key="2">
    <source>
        <dbReference type="ARBA" id="ARBA00007353"/>
    </source>
</evidence>
<evidence type="ECO:0000256" key="10">
    <source>
        <dbReference type="RuleBase" id="RU361274"/>
    </source>
</evidence>
<evidence type="ECO:0000256" key="3">
    <source>
        <dbReference type="ARBA" id="ARBA00022679"/>
    </source>
</evidence>
<comment type="catalytic activity">
    <reaction evidence="9">
        <text>S-methyl-5'-thioadenosine + phosphate = 5-(methylsulfanyl)-alpha-D-ribose 1-phosphate + adenine</text>
        <dbReference type="Rhea" id="RHEA:11852"/>
        <dbReference type="ChEBI" id="CHEBI:16708"/>
        <dbReference type="ChEBI" id="CHEBI:17509"/>
        <dbReference type="ChEBI" id="CHEBI:43474"/>
        <dbReference type="ChEBI" id="CHEBI:58533"/>
        <dbReference type="EC" id="2.4.2.28"/>
    </reaction>
    <physiologicalReaction direction="left-to-right" evidence="9">
        <dbReference type="Rhea" id="RHEA:11853"/>
    </physiologicalReaction>
</comment>
<sequence>MNSLGEDSFIYPDWPNKDGVKAVCTTRKGGGSQAPFDSLNVAQHVGDHFGSVEQNRSVLSHSLKLPSQPFWLNQVHGTECLQFSSDHRTPTADASFTTQPKQVLAIMTADCLPILFKSKNGSWIAACHAGWRGLQSGVIENTMATFNGEPSELIAWIGPAISKQHFEVGRDVFDLFVTREPQNQSFFKVKDDKKFWFDFIALARFLMEREGVEVFGGNYCTFHDQEKFFSYRRDGNTGRMVSLIWK</sequence>
<evidence type="ECO:0000256" key="7">
    <source>
        <dbReference type="ARBA" id="ARBA00047989"/>
    </source>
</evidence>
<evidence type="ECO:0000256" key="1">
    <source>
        <dbReference type="ARBA" id="ARBA00000553"/>
    </source>
</evidence>
<comment type="catalytic activity">
    <reaction evidence="8">
        <text>adenosine + phosphate = alpha-D-ribose 1-phosphate + adenine</text>
        <dbReference type="Rhea" id="RHEA:27642"/>
        <dbReference type="ChEBI" id="CHEBI:16335"/>
        <dbReference type="ChEBI" id="CHEBI:16708"/>
        <dbReference type="ChEBI" id="CHEBI:43474"/>
        <dbReference type="ChEBI" id="CHEBI:57720"/>
        <dbReference type="EC" id="2.4.2.1"/>
    </reaction>
    <physiologicalReaction direction="left-to-right" evidence="8">
        <dbReference type="Rhea" id="RHEA:27643"/>
    </physiologicalReaction>
</comment>
<dbReference type="InterPro" id="IPR003730">
    <property type="entry name" value="Cu_polyphenol_OxRdtase"/>
</dbReference>
<comment type="caution">
    <text evidence="11">The sequence shown here is derived from an EMBL/GenBank/DDBJ whole genome shotgun (WGS) entry which is preliminary data.</text>
</comment>
<dbReference type="PANTHER" id="PTHR30616:SF2">
    <property type="entry name" value="PURINE NUCLEOSIDE PHOSPHORYLASE LACC1"/>
    <property type="match status" value="1"/>
</dbReference>
<comment type="catalytic activity">
    <reaction evidence="1">
        <text>inosine + phosphate = alpha-D-ribose 1-phosphate + hypoxanthine</text>
        <dbReference type="Rhea" id="RHEA:27646"/>
        <dbReference type="ChEBI" id="CHEBI:17368"/>
        <dbReference type="ChEBI" id="CHEBI:17596"/>
        <dbReference type="ChEBI" id="CHEBI:43474"/>
        <dbReference type="ChEBI" id="CHEBI:57720"/>
        <dbReference type="EC" id="2.4.2.1"/>
    </reaction>
    <physiologicalReaction direction="left-to-right" evidence="1">
        <dbReference type="Rhea" id="RHEA:27647"/>
    </physiologicalReaction>
</comment>
<keyword evidence="3" id="KW-0808">Transferase</keyword>
<dbReference type="GO" id="GO:0016787">
    <property type="term" value="F:hydrolase activity"/>
    <property type="evidence" value="ECO:0007669"/>
    <property type="project" value="UniProtKB-KW"/>
</dbReference>
<organism evidence="11 12">
    <name type="scientific">Aliikangiella marina</name>
    <dbReference type="NCBI Taxonomy" id="1712262"/>
    <lineage>
        <taxon>Bacteria</taxon>
        <taxon>Pseudomonadati</taxon>
        <taxon>Pseudomonadota</taxon>
        <taxon>Gammaproteobacteria</taxon>
        <taxon>Oceanospirillales</taxon>
        <taxon>Pleioneaceae</taxon>
        <taxon>Aliikangiella</taxon>
    </lineage>
</organism>
<keyword evidence="6" id="KW-0862">Zinc</keyword>
<keyword evidence="12" id="KW-1185">Reference proteome</keyword>
<dbReference type="GO" id="GO:0017061">
    <property type="term" value="F:S-methyl-5-thioadenosine phosphorylase activity"/>
    <property type="evidence" value="ECO:0007669"/>
    <property type="project" value="UniProtKB-EC"/>
</dbReference>
<dbReference type="InterPro" id="IPR011324">
    <property type="entry name" value="Cytotoxic_necrot_fac-like_cat"/>
</dbReference>
<dbReference type="OrthoDB" id="4279at2"/>
<reference evidence="11 12" key="1">
    <citation type="submission" date="2019-06" db="EMBL/GenBank/DDBJ databases">
        <title>Draft genome of Aliikangiella marina GYP-15.</title>
        <authorList>
            <person name="Wang G."/>
        </authorList>
    </citation>
    <scope>NUCLEOTIDE SEQUENCE [LARGE SCALE GENOMIC DNA]</scope>
    <source>
        <strain evidence="11 12">GYP-15</strain>
    </source>
</reference>
<dbReference type="InterPro" id="IPR038371">
    <property type="entry name" value="Cu_polyphenol_OxRdtase_sf"/>
</dbReference>
<proteinExistence type="inferred from homology"/>
<dbReference type="NCBIfam" id="TIGR00726">
    <property type="entry name" value="peptidoglycan editing factor PgeF"/>
    <property type="match status" value="1"/>
</dbReference>
<dbReference type="RefSeq" id="WP_142888375.1">
    <property type="nucleotide sequence ID" value="NZ_VIKR01000001.1"/>
</dbReference>
<dbReference type="Pfam" id="PF02578">
    <property type="entry name" value="Cu-oxidase_4"/>
    <property type="match status" value="1"/>
</dbReference>
<keyword evidence="5" id="KW-0378">Hydrolase</keyword>
<comment type="similarity">
    <text evidence="2 10">Belongs to the purine nucleoside phosphorylase YfiH/LACC1 family.</text>
</comment>
<protein>
    <recommendedName>
        <fullName evidence="10">Purine nucleoside phosphorylase</fullName>
    </recommendedName>
</protein>
<evidence type="ECO:0000256" key="8">
    <source>
        <dbReference type="ARBA" id="ARBA00048968"/>
    </source>
</evidence>
<evidence type="ECO:0000256" key="6">
    <source>
        <dbReference type="ARBA" id="ARBA00022833"/>
    </source>
</evidence>
<evidence type="ECO:0000313" key="12">
    <source>
        <dbReference type="Proteomes" id="UP000317839"/>
    </source>
</evidence>
<dbReference type="GO" id="GO:0005507">
    <property type="term" value="F:copper ion binding"/>
    <property type="evidence" value="ECO:0007669"/>
    <property type="project" value="TreeGrafter"/>
</dbReference>
<name>A0A545TIG9_9GAMM</name>
<dbReference type="EMBL" id="VIKR01000001">
    <property type="protein sequence ID" value="TQV77015.1"/>
    <property type="molecule type" value="Genomic_DNA"/>
</dbReference>
<evidence type="ECO:0000256" key="4">
    <source>
        <dbReference type="ARBA" id="ARBA00022723"/>
    </source>
</evidence>
<dbReference type="Gene3D" id="3.60.140.10">
    <property type="entry name" value="CNF1/YfiH-like putative cysteine hydrolases"/>
    <property type="match status" value="1"/>
</dbReference>
<evidence type="ECO:0000256" key="9">
    <source>
        <dbReference type="ARBA" id="ARBA00049893"/>
    </source>
</evidence>
<evidence type="ECO:0000313" key="11">
    <source>
        <dbReference type="EMBL" id="TQV77015.1"/>
    </source>
</evidence>
<gene>
    <name evidence="11" type="primary">pgeF</name>
    <name evidence="11" type="ORF">FLL45_03420</name>
</gene>
<dbReference type="SUPFAM" id="SSF64438">
    <property type="entry name" value="CNF1/YfiH-like putative cysteine hydrolases"/>
    <property type="match status" value="1"/>
</dbReference>
<dbReference type="Proteomes" id="UP000317839">
    <property type="component" value="Unassembled WGS sequence"/>
</dbReference>
<keyword evidence="4" id="KW-0479">Metal-binding</keyword>
<dbReference type="AlphaFoldDB" id="A0A545TIG9"/>
<comment type="catalytic activity">
    <reaction evidence="7">
        <text>adenosine + H2O + H(+) = inosine + NH4(+)</text>
        <dbReference type="Rhea" id="RHEA:24408"/>
        <dbReference type="ChEBI" id="CHEBI:15377"/>
        <dbReference type="ChEBI" id="CHEBI:15378"/>
        <dbReference type="ChEBI" id="CHEBI:16335"/>
        <dbReference type="ChEBI" id="CHEBI:17596"/>
        <dbReference type="ChEBI" id="CHEBI:28938"/>
        <dbReference type="EC" id="3.5.4.4"/>
    </reaction>
    <physiologicalReaction direction="left-to-right" evidence="7">
        <dbReference type="Rhea" id="RHEA:24409"/>
    </physiologicalReaction>
</comment>
<evidence type="ECO:0000256" key="5">
    <source>
        <dbReference type="ARBA" id="ARBA00022801"/>
    </source>
</evidence>
<dbReference type="PANTHER" id="PTHR30616">
    <property type="entry name" value="UNCHARACTERIZED PROTEIN YFIH"/>
    <property type="match status" value="1"/>
</dbReference>
<accession>A0A545TIG9</accession>